<dbReference type="GO" id="GO:0071513">
    <property type="term" value="C:phosphopantothenoylcysteine decarboxylase complex"/>
    <property type="evidence" value="ECO:0007669"/>
    <property type="project" value="TreeGrafter"/>
</dbReference>
<organism evidence="1 2">
    <name type="scientific">Pandoraea terrigena</name>
    <dbReference type="NCBI Taxonomy" id="2508292"/>
    <lineage>
        <taxon>Bacteria</taxon>
        <taxon>Pseudomonadati</taxon>
        <taxon>Pseudomonadota</taxon>
        <taxon>Betaproteobacteria</taxon>
        <taxon>Burkholderiales</taxon>
        <taxon>Burkholderiaceae</taxon>
        <taxon>Pandoraea</taxon>
    </lineage>
</organism>
<gene>
    <name evidence="1" type="primary">coaBC</name>
    <name evidence="1" type="ORF">PTE31013_02958</name>
</gene>
<dbReference type="InterPro" id="IPR036551">
    <property type="entry name" value="Flavin_trans-like"/>
</dbReference>
<dbReference type="Proteomes" id="UP000334380">
    <property type="component" value="Unassembled WGS sequence"/>
</dbReference>
<reference evidence="1 2" key="1">
    <citation type="submission" date="2019-08" db="EMBL/GenBank/DDBJ databases">
        <authorList>
            <person name="Peeters C."/>
        </authorList>
    </citation>
    <scope>NUCLEOTIDE SEQUENCE [LARGE SCALE GENOMIC DNA]</scope>
    <source>
        <strain evidence="1 2">LMG 31013</strain>
    </source>
</reference>
<dbReference type="PANTHER" id="PTHR14359:SF6">
    <property type="entry name" value="PHOSPHOPANTOTHENOYLCYSTEINE DECARBOXYLASE"/>
    <property type="match status" value="1"/>
</dbReference>
<dbReference type="Gene3D" id="3.40.50.1950">
    <property type="entry name" value="Flavin prenyltransferase-like"/>
    <property type="match status" value="1"/>
</dbReference>
<keyword evidence="2" id="KW-1185">Reference proteome</keyword>
<dbReference type="EMBL" id="CABPRU010000006">
    <property type="protein sequence ID" value="VVE17044.1"/>
    <property type="molecule type" value="Genomic_DNA"/>
</dbReference>
<accession>A0A5E4W0G8</accession>
<evidence type="ECO:0000313" key="1">
    <source>
        <dbReference type="EMBL" id="VVE17044.1"/>
    </source>
</evidence>
<dbReference type="SUPFAM" id="SSF52507">
    <property type="entry name" value="Homo-oligomeric flavin-containing Cys decarboxylases, HFCD"/>
    <property type="match status" value="1"/>
</dbReference>
<evidence type="ECO:0000313" key="2">
    <source>
        <dbReference type="Proteomes" id="UP000334380"/>
    </source>
</evidence>
<sequence>MVAPSMNKFMWEHPATETHLARLQSWNVCVIPPREKRLAGGDFGPAAMAKPEGIAESVGRTLSANRKP</sequence>
<dbReference type="GO" id="GO:0015937">
    <property type="term" value="P:coenzyme A biosynthetic process"/>
    <property type="evidence" value="ECO:0007669"/>
    <property type="project" value="TreeGrafter"/>
</dbReference>
<dbReference type="GO" id="GO:0010181">
    <property type="term" value="F:FMN binding"/>
    <property type="evidence" value="ECO:0007669"/>
    <property type="project" value="TreeGrafter"/>
</dbReference>
<dbReference type="AlphaFoldDB" id="A0A5E4W0G8"/>
<protein>
    <submittedName>
        <fullName evidence="1">Coenzyme A biosynthesis bifunctional protein CoaBC</fullName>
    </submittedName>
</protein>
<dbReference type="GO" id="GO:0004633">
    <property type="term" value="F:phosphopantothenoylcysteine decarboxylase activity"/>
    <property type="evidence" value="ECO:0007669"/>
    <property type="project" value="TreeGrafter"/>
</dbReference>
<name>A0A5E4W0G8_9BURK</name>
<dbReference type="PANTHER" id="PTHR14359">
    <property type="entry name" value="HOMO-OLIGOMERIC FLAVIN CONTAINING CYS DECARBOXYLASE FAMILY"/>
    <property type="match status" value="1"/>
</dbReference>
<proteinExistence type="predicted"/>